<dbReference type="KEGG" id="rpe:RPE_2078"/>
<dbReference type="UniPathway" id="UPA00219"/>
<dbReference type="Gene3D" id="2.40.440.10">
    <property type="entry name" value="L,D-transpeptidase catalytic domain-like"/>
    <property type="match status" value="1"/>
</dbReference>
<dbReference type="AlphaFoldDB" id="Q07PW2"/>
<organism evidence="12">
    <name type="scientific">Rhodopseudomonas palustris (strain BisA53)</name>
    <dbReference type="NCBI Taxonomy" id="316055"/>
    <lineage>
        <taxon>Bacteria</taxon>
        <taxon>Pseudomonadati</taxon>
        <taxon>Pseudomonadota</taxon>
        <taxon>Alphaproteobacteria</taxon>
        <taxon>Hyphomicrobiales</taxon>
        <taxon>Nitrobacteraceae</taxon>
        <taxon>Rhodopseudomonas</taxon>
    </lineage>
</organism>
<dbReference type="MEROPS" id="C82.003"/>
<dbReference type="GO" id="GO:0008360">
    <property type="term" value="P:regulation of cell shape"/>
    <property type="evidence" value="ECO:0007669"/>
    <property type="project" value="UniProtKB-UniRule"/>
</dbReference>
<dbReference type="PANTHER" id="PTHR30582:SF24">
    <property type="entry name" value="L,D-TRANSPEPTIDASE ERFK_SRFK-RELATED"/>
    <property type="match status" value="1"/>
</dbReference>
<feature type="domain" description="L,D-TPase catalytic" evidence="11">
    <location>
        <begin position="97"/>
        <end position="226"/>
    </location>
</feature>
<keyword evidence="6 9" id="KW-0133">Cell shape</keyword>
<protein>
    <submittedName>
        <fullName evidence="12">ErfK/YbiS/YcfS/YnhG family protein</fullName>
    </submittedName>
</protein>
<comment type="pathway">
    <text evidence="1 9">Cell wall biogenesis; peptidoglycan biosynthesis.</text>
</comment>
<dbReference type="OrthoDB" id="9813664at2"/>
<evidence type="ECO:0000256" key="6">
    <source>
        <dbReference type="ARBA" id="ARBA00022960"/>
    </source>
</evidence>
<dbReference type="PROSITE" id="PS52029">
    <property type="entry name" value="LD_TPASE"/>
    <property type="match status" value="1"/>
</dbReference>
<dbReference type="GO" id="GO:0018104">
    <property type="term" value="P:peptidoglycan-protein cross-linking"/>
    <property type="evidence" value="ECO:0007669"/>
    <property type="project" value="TreeGrafter"/>
</dbReference>
<evidence type="ECO:0000256" key="3">
    <source>
        <dbReference type="ARBA" id="ARBA00022676"/>
    </source>
</evidence>
<keyword evidence="3" id="KW-0328">Glycosyltransferase</keyword>
<dbReference type="PANTHER" id="PTHR30582">
    <property type="entry name" value="L,D-TRANSPEPTIDASE"/>
    <property type="match status" value="1"/>
</dbReference>
<dbReference type="GO" id="GO:0016757">
    <property type="term" value="F:glycosyltransferase activity"/>
    <property type="evidence" value="ECO:0007669"/>
    <property type="project" value="UniProtKB-KW"/>
</dbReference>
<reference evidence="12" key="1">
    <citation type="submission" date="2006-09" db="EMBL/GenBank/DDBJ databases">
        <title>Complete sequence of Rhodopseudomonas palustris BisA53.</title>
        <authorList>
            <consortium name="US DOE Joint Genome Institute"/>
            <person name="Copeland A."/>
            <person name="Lucas S."/>
            <person name="Lapidus A."/>
            <person name="Barry K."/>
            <person name="Detter J.C."/>
            <person name="Glavina del Rio T."/>
            <person name="Hammon N."/>
            <person name="Israni S."/>
            <person name="Dalin E."/>
            <person name="Tice H."/>
            <person name="Pitluck S."/>
            <person name="Chain P."/>
            <person name="Malfatti S."/>
            <person name="Shin M."/>
            <person name="Vergez L."/>
            <person name="Schmutz J."/>
            <person name="Larimer F."/>
            <person name="Land M."/>
            <person name="Hauser L."/>
            <person name="Pelletier D.A."/>
            <person name="Kyrpides N."/>
            <person name="Kim E."/>
            <person name="Harwood C.S."/>
            <person name="Oda Y."/>
            <person name="Richardson P."/>
        </authorList>
    </citation>
    <scope>NUCLEOTIDE SEQUENCE [LARGE SCALE GENOMIC DNA]</scope>
    <source>
        <strain evidence="12">BisA53</strain>
    </source>
</reference>
<feature type="chain" id="PRO_5004166372" evidence="10">
    <location>
        <begin position="35"/>
        <end position="240"/>
    </location>
</feature>
<feature type="signal peptide" evidence="10">
    <location>
        <begin position="1"/>
        <end position="34"/>
    </location>
</feature>
<dbReference type="GO" id="GO:0071555">
    <property type="term" value="P:cell wall organization"/>
    <property type="evidence" value="ECO:0007669"/>
    <property type="project" value="UniProtKB-UniRule"/>
</dbReference>
<comment type="similarity">
    <text evidence="2">Belongs to the YkuD family.</text>
</comment>
<dbReference type="InterPro" id="IPR038063">
    <property type="entry name" value="Transpep_catalytic_dom"/>
</dbReference>
<evidence type="ECO:0000256" key="5">
    <source>
        <dbReference type="ARBA" id="ARBA00022801"/>
    </source>
</evidence>
<proteinExistence type="inferred from homology"/>
<keyword evidence="7 9" id="KW-0573">Peptidoglycan synthesis</keyword>
<dbReference type="SUPFAM" id="SSF141523">
    <property type="entry name" value="L,D-transpeptidase catalytic domain-like"/>
    <property type="match status" value="1"/>
</dbReference>
<dbReference type="Pfam" id="PF03734">
    <property type="entry name" value="YkuD"/>
    <property type="match status" value="1"/>
</dbReference>
<dbReference type="STRING" id="316055.RPE_2078"/>
<accession>Q07PW2</accession>
<keyword evidence="10" id="KW-0732">Signal</keyword>
<dbReference type="InterPro" id="IPR050979">
    <property type="entry name" value="LD-transpeptidase"/>
</dbReference>
<evidence type="ECO:0000256" key="1">
    <source>
        <dbReference type="ARBA" id="ARBA00004752"/>
    </source>
</evidence>
<sequence length="240" mass="25759">MFGTAHVRLNSRRTAIGFAALAIGAVVASSPAAATPLPLFPFLPFPPLQQAPFQPAPMAPQPQYQVAPEAEDDGPVAELPARLKRQVVSYASRETPGTIVIDTPNTYLYFVLGNGRAVRYGIGVGRDGFTWSGTQSITKKAEWPDWTPPPEMIARQPYLPRQMAGGPGNPLGARAMYLGGTIYRIHGTNAPQTIGTRVSSGCIRLTNEDVADLYSRVNVGTKVVVMPMDRRADNANGGRS</sequence>
<feature type="active site" description="Proton donor/acceptor" evidence="9">
    <location>
        <position position="186"/>
    </location>
</feature>
<evidence type="ECO:0000256" key="8">
    <source>
        <dbReference type="ARBA" id="ARBA00023316"/>
    </source>
</evidence>
<evidence type="ECO:0000256" key="4">
    <source>
        <dbReference type="ARBA" id="ARBA00022679"/>
    </source>
</evidence>
<dbReference type="CDD" id="cd16913">
    <property type="entry name" value="YkuD_like"/>
    <property type="match status" value="1"/>
</dbReference>
<evidence type="ECO:0000256" key="7">
    <source>
        <dbReference type="ARBA" id="ARBA00022984"/>
    </source>
</evidence>
<evidence type="ECO:0000256" key="2">
    <source>
        <dbReference type="ARBA" id="ARBA00005992"/>
    </source>
</evidence>
<dbReference type="GO" id="GO:0071972">
    <property type="term" value="F:peptidoglycan L,D-transpeptidase activity"/>
    <property type="evidence" value="ECO:0007669"/>
    <property type="project" value="TreeGrafter"/>
</dbReference>
<gene>
    <name evidence="12" type="ordered locus">RPE_2078</name>
</gene>
<evidence type="ECO:0000259" key="11">
    <source>
        <dbReference type="PROSITE" id="PS52029"/>
    </source>
</evidence>
<evidence type="ECO:0000256" key="9">
    <source>
        <dbReference type="PROSITE-ProRule" id="PRU01373"/>
    </source>
</evidence>
<feature type="active site" description="Nucleophile" evidence="9">
    <location>
        <position position="202"/>
    </location>
</feature>
<dbReference type="HOGENOM" id="CLU_042399_0_2_5"/>
<dbReference type="FunFam" id="2.40.440.10:FF:000002">
    <property type="entry name" value="L,D-transpeptidase ErfK/SrfK"/>
    <property type="match status" value="1"/>
</dbReference>
<evidence type="ECO:0000313" key="12">
    <source>
        <dbReference type="EMBL" id="ABJ06022.1"/>
    </source>
</evidence>
<dbReference type="EMBL" id="CP000463">
    <property type="protein sequence ID" value="ABJ06022.1"/>
    <property type="molecule type" value="Genomic_DNA"/>
</dbReference>
<keyword evidence="8 9" id="KW-0961">Cell wall biogenesis/degradation</keyword>
<keyword evidence="5" id="KW-0378">Hydrolase</keyword>
<evidence type="ECO:0000256" key="10">
    <source>
        <dbReference type="SAM" id="SignalP"/>
    </source>
</evidence>
<name>Q07PW2_RHOP5</name>
<keyword evidence="4" id="KW-0808">Transferase</keyword>
<dbReference type="InterPro" id="IPR005490">
    <property type="entry name" value="LD_TPept_cat_dom"/>
</dbReference>
<dbReference type="eggNOG" id="COG1376">
    <property type="taxonomic scope" value="Bacteria"/>
</dbReference>
<dbReference type="GO" id="GO:0005576">
    <property type="term" value="C:extracellular region"/>
    <property type="evidence" value="ECO:0007669"/>
    <property type="project" value="TreeGrafter"/>
</dbReference>